<dbReference type="PANTHER" id="PTHR16305">
    <property type="entry name" value="TESTICULAR SOLUBLE ADENYLYL CYCLASE"/>
    <property type="match status" value="1"/>
</dbReference>
<evidence type="ECO:0000313" key="5">
    <source>
        <dbReference type="Proteomes" id="UP000749040"/>
    </source>
</evidence>
<dbReference type="EMBL" id="JADKYB010000035">
    <property type="protein sequence ID" value="MBM9510334.1"/>
    <property type="molecule type" value="Genomic_DNA"/>
</dbReference>
<proteinExistence type="predicted"/>
<dbReference type="PANTHER" id="PTHR16305:SF35">
    <property type="entry name" value="TRANSCRIPTIONAL ACTIVATOR DOMAIN"/>
    <property type="match status" value="1"/>
</dbReference>
<dbReference type="InterPro" id="IPR000792">
    <property type="entry name" value="Tscrpt_reg_LuxR_C"/>
</dbReference>
<dbReference type="PRINTS" id="PR00038">
    <property type="entry name" value="HTHLUXR"/>
</dbReference>
<evidence type="ECO:0000313" key="4">
    <source>
        <dbReference type="EMBL" id="MBM9510334.1"/>
    </source>
</evidence>
<dbReference type="RefSeq" id="WP_205364181.1">
    <property type="nucleotide sequence ID" value="NZ_JADKYB010000035.1"/>
</dbReference>
<evidence type="ECO:0000259" key="3">
    <source>
        <dbReference type="PROSITE" id="PS50043"/>
    </source>
</evidence>
<dbReference type="Gene3D" id="1.10.10.10">
    <property type="entry name" value="Winged helix-like DNA-binding domain superfamily/Winged helix DNA-binding domain"/>
    <property type="match status" value="1"/>
</dbReference>
<dbReference type="Pfam" id="PF13191">
    <property type="entry name" value="AAA_16"/>
    <property type="match status" value="1"/>
</dbReference>
<organism evidence="4 5">
    <name type="scientific">Actinacidiphila acididurans</name>
    <dbReference type="NCBI Taxonomy" id="2784346"/>
    <lineage>
        <taxon>Bacteria</taxon>
        <taxon>Bacillati</taxon>
        <taxon>Actinomycetota</taxon>
        <taxon>Actinomycetes</taxon>
        <taxon>Kitasatosporales</taxon>
        <taxon>Streptomycetaceae</taxon>
        <taxon>Actinacidiphila</taxon>
    </lineage>
</organism>
<dbReference type="SUPFAM" id="SSF46894">
    <property type="entry name" value="C-terminal effector domain of the bipartite response regulators"/>
    <property type="match status" value="1"/>
</dbReference>
<evidence type="ECO:0000256" key="2">
    <source>
        <dbReference type="ARBA" id="ARBA00022840"/>
    </source>
</evidence>
<dbReference type="SMART" id="SM00421">
    <property type="entry name" value="HTH_LUXR"/>
    <property type="match status" value="1"/>
</dbReference>
<dbReference type="InterPro" id="IPR036388">
    <property type="entry name" value="WH-like_DNA-bd_sf"/>
</dbReference>
<feature type="domain" description="HTH luxR-type" evidence="3">
    <location>
        <begin position="860"/>
        <end position="922"/>
    </location>
</feature>
<dbReference type="Pfam" id="PF00196">
    <property type="entry name" value="GerE"/>
    <property type="match status" value="1"/>
</dbReference>
<evidence type="ECO:0000256" key="1">
    <source>
        <dbReference type="ARBA" id="ARBA00022741"/>
    </source>
</evidence>
<name>A0ABS2U3Y7_9ACTN</name>
<keyword evidence="5" id="KW-1185">Reference proteome</keyword>
<dbReference type="InterPro" id="IPR027417">
    <property type="entry name" value="P-loop_NTPase"/>
</dbReference>
<dbReference type="CDD" id="cd06170">
    <property type="entry name" value="LuxR_C_like"/>
    <property type="match status" value="1"/>
</dbReference>
<dbReference type="InterPro" id="IPR016032">
    <property type="entry name" value="Sig_transdc_resp-reg_C-effctor"/>
</dbReference>
<dbReference type="SUPFAM" id="SSF52540">
    <property type="entry name" value="P-loop containing nucleoside triphosphate hydrolases"/>
    <property type="match status" value="1"/>
</dbReference>
<keyword evidence="2" id="KW-0067">ATP-binding</keyword>
<sequence>MLYGREAATQKITALLTGAREGRSGVLVVRGDAGIGKSALLEQAVAAAAEEVRVLRGSGVEFEAELPYAGLQLLLRRAMGSLPALPEPQRRALEGAFGLGPSAAGEPMFVGLAVLSLLADHAGDGPLLCVVDDAQWLDRASADALVFAARRLDAEGIALLVAARDEPGAFPAPGLPELRLGPLADPDAAALLTEHGGALPDAVRSRVLAEAQGNPLALLELPRVLGTGPEGTPDTLAGPGALPLTSTLRDAFHGRAGTLPPATRTLLLIAAADHTGDPDILVRAAGSLGVEVADLPPAEEAGLVFVDEEDRLRFRHPLMRAAIYQRAPLPARLAAHRALAEAADPATDPDHRAWHFAAAATGPDEAVAAALQHTAERARLRSGQAAAMAAYERAARLSTDPAARVERLLLAAESASEAGQLPRARGFAGQAADALSAAAGSVPGEGPAWRDVQRARALQVRGLADFWEGAFPAAHRLLTEGAGLAAEADPQRAARMLVQATHTAWYVGAEEVAGTVGRLAALRLPGDAPIRPVAEFLVGALGPGAAAKPPPELGAVAVPDRRPAPRDLMMLCGVGLALGQDVPAYELTTALIAESRDSGGIGRLATLLFFHAEAEIFQARFDDARATAGEGLRISRDTGQGQWVSQLAGALAYVAAVRGEQEECRRYVDLALSAGAGGAMAPGAPWAHWSQALLDLGLGRAQAALDRLAVLSEPSVRHHVSATRGVPDLVEAAVRLGAPERAGEAFARFERWTTWCGQGWARALLARCRALLAGEADAEAYFTEALAAHDPHGRAMETARTALLYGEWLRRARRKSEAREQLRGALEVFERLGAPPWADRARTELAAAGGPVTEHQASRPVAEEAGLTPQEYRIVRLAARGLSNRDIAAQLFLSPRTVGYHLYKAYPKLGVVSRGELAALFG</sequence>
<dbReference type="Proteomes" id="UP000749040">
    <property type="component" value="Unassembled WGS sequence"/>
</dbReference>
<reference evidence="4 5" key="1">
    <citation type="submission" date="2021-01" db="EMBL/GenBank/DDBJ databases">
        <title>Streptomyces acididurans sp. nov., isolated from a peat swamp forest soil.</title>
        <authorList>
            <person name="Chantavorakit T."/>
            <person name="Duangmal K."/>
        </authorList>
    </citation>
    <scope>NUCLEOTIDE SEQUENCE [LARGE SCALE GENOMIC DNA]</scope>
    <source>
        <strain evidence="4 5">KK5PA1</strain>
    </source>
</reference>
<protein>
    <submittedName>
        <fullName evidence="4">AAA family ATPase</fullName>
    </submittedName>
</protein>
<dbReference type="InterPro" id="IPR041664">
    <property type="entry name" value="AAA_16"/>
</dbReference>
<comment type="caution">
    <text evidence="4">The sequence shown here is derived from an EMBL/GenBank/DDBJ whole genome shotgun (WGS) entry which is preliminary data.</text>
</comment>
<dbReference type="PROSITE" id="PS50043">
    <property type="entry name" value="HTH_LUXR_2"/>
    <property type="match status" value="1"/>
</dbReference>
<gene>
    <name evidence="4" type="ORF">ITX44_38400</name>
</gene>
<keyword evidence="1" id="KW-0547">Nucleotide-binding</keyword>
<accession>A0ABS2U3Y7</accession>